<proteinExistence type="predicted"/>
<dbReference type="AlphaFoldDB" id="A0AAT9FKH8"/>
<keyword evidence="1" id="KW-1133">Transmembrane helix</keyword>
<keyword evidence="1" id="KW-0472">Membrane</keyword>
<gene>
    <name evidence="2" type="ORF">NT6N_15260</name>
</gene>
<organism evidence="2">
    <name type="scientific">Oceaniferula spumae</name>
    <dbReference type="NCBI Taxonomy" id="2979115"/>
    <lineage>
        <taxon>Bacteria</taxon>
        <taxon>Pseudomonadati</taxon>
        <taxon>Verrucomicrobiota</taxon>
        <taxon>Verrucomicrobiia</taxon>
        <taxon>Verrucomicrobiales</taxon>
        <taxon>Verrucomicrobiaceae</taxon>
        <taxon>Oceaniferula</taxon>
    </lineage>
</organism>
<evidence type="ECO:0000256" key="1">
    <source>
        <dbReference type="SAM" id="Phobius"/>
    </source>
</evidence>
<keyword evidence="1" id="KW-0812">Transmembrane</keyword>
<protein>
    <submittedName>
        <fullName evidence="2">Uncharacterized protein</fullName>
    </submittedName>
</protein>
<dbReference type="KEGG" id="osu:NT6N_15260"/>
<sequence>MRRHKLHKSFDALYRGAGIDVHHWHIARPHFRRQNYRLYSAKCWIWNILLQLMKIALCPYFSSAMNVSRIHVTNVDSHIDPLT</sequence>
<feature type="transmembrane region" description="Helical" evidence="1">
    <location>
        <begin position="43"/>
        <end position="62"/>
    </location>
</feature>
<dbReference type="EMBL" id="AP026866">
    <property type="protein sequence ID" value="BDS06486.1"/>
    <property type="molecule type" value="Genomic_DNA"/>
</dbReference>
<name>A0AAT9FKH8_9BACT</name>
<reference evidence="2" key="1">
    <citation type="submission" date="2024-07" db="EMBL/GenBank/DDBJ databases">
        <title>Complete genome sequence of Verrucomicrobiaceae bacterium NT6N.</title>
        <authorList>
            <person name="Huang C."/>
            <person name="Takami H."/>
            <person name="Hamasaki K."/>
        </authorList>
    </citation>
    <scope>NUCLEOTIDE SEQUENCE</scope>
    <source>
        <strain evidence="2">NT6N</strain>
    </source>
</reference>
<accession>A0AAT9FKH8</accession>
<evidence type="ECO:0000313" key="2">
    <source>
        <dbReference type="EMBL" id="BDS06486.1"/>
    </source>
</evidence>